<feature type="region of interest" description="Disordered" evidence="1">
    <location>
        <begin position="1"/>
        <end position="54"/>
    </location>
</feature>
<evidence type="ECO:0000313" key="3">
    <source>
        <dbReference type="Proteomes" id="UP000240830"/>
    </source>
</evidence>
<sequence>MLSVPKDTLSEDKENSVRHDTPHGKQNGLTTKRTFSSIQTPLGAKAGTPATHRHPILRDITNSANALRANDTSEKRIGLVRSGSKPTVESKLRIADPESVPDPQTIEELLALPDDLLPDIERVPALQERDEFEGLPLIKDISHVEVTGCSPTWDAECDEILQSAAKSRKLLHDHITHALRDLVIRPSDFDWAFDAMDPSRDPSPCRFDGADLLANLSSCRFDQVDLLDSQGDEADLLDDLASGRSDDQLSQAYC</sequence>
<proteinExistence type="predicted"/>
<reference evidence="2 3" key="1">
    <citation type="submission" date="2016-10" db="EMBL/GenBank/DDBJ databases">
        <title>The genome of Paramicrosporidium saccamoebae is the missing link in understanding Cryptomycota and Microsporidia evolution.</title>
        <authorList>
            <person name="Quandt C.A."/>
            <person name="Beaudet D."/>
            <person name="Corsaro D."/>
            <person name="Michel R."/>
            <person name="Corradi N."/>
            <person name="James T."/>
        </authorList>
    </citation>
    <scope>NUCLEOTIDE SEQUENCE [LARGE SCALE GENOMIC DNA]</scope>
    <source>
        <strain evidence="2 3">KSL3</strain>
    </source>
</reference>
<evidence type="ECO:0000313" key="2">
    <source>
        <dbReference type="EMBL" id="PJF18239.1"/>
    </source>
</evidence>
<dbReference type="Proteomes" id="UP000240830">
    <property type="component" value="Unassembled WGS sequence"/>
</dbReference>
<dbReference type="AlphaFoldDB" id="A0A2H9TKI1"/>
<feature type="compositionally biased region" description="Basic and acidic residues" evidence="1">
    <location>
        <begin position="8"/>
        <end position="23"/>
    </location>
</feature>
<evidence type="ECO:0000256" key="1">
    <source>
        <dbReference type="SAM" id="MobiDB-lite"/>
    </source>
</evidence>
<comment type="caution">
    <text evidence="2">The sequence shown here is derived from an EMBL/GenBank/DDBJ whole genome shotgun (WGS) entry which is preliminary data.</text>
</comment>
<name>A0A2H9TKI1_9FUNG</name>
<organism evidence="2 3">
    <name type="scientific">Paramicrosporidium saccamoebae</name>
    <dbReference type="NCBI Taxonomy" id="1246581"/>
    <lineage>
        <taxon>Eukaryota</taxon>
        <taxon>Fungi</taxon>
        <taxon>Fungi incertae sedis</taxon>
        <taxon>Cryptomycota</taxon>
        <taxon>Cryptomycota incertae sedis</taxon>
        <taxon>Paramicrosporidium</taxon>
    </lineage>
</organism>
<dbReference type="EMBL" id="MTSL01000134">
    <property type="protein sequence ID" value="PJF18239.1"/>
    <property type="molecule type" value="Genomic_DNA"/>
</dbReference>
<protein>
    <submittedName>
        <fullName evidence="2">Uncharacterized protein</fullName>
    </submittedName>
</protein>
<keyword evidence="3" id="KW-1185">Reference proteome</keyword>
<accession>A0A2H9TKI1</accession>
<feature type="compositionally biased region" description="Polar residues" evidence="1">
    <location>
        <begin position="27"/>
        <end position="40"/>
    </location>
</feature>
<gene>
    <name evidence="2" type="ORF">PSACC_01939</name>
</gene>